<gene>
    <name evidence="1" type="ORF">METZ01_LOCUS15293</name>
</gene>
<proteinExistence type="predicted"/>
<dbReference type="EMBL" id="UINC01000870">
    <property type="protein sequence ID" value="SUZ62439.1"/>
    <property type="molecule type" value="Genomic_DNA"/>
</dbReference>
<dbReference type="AlphaFoldDB" id="A0A381P862"/>
<name>A0A381P862_9ZZZZ</name>
<protein>
    <submittedName>
        <fullName evidence="1">Uncharacterized protein</fullName>
    </submittedName>
</protein>
<sequence>MKKYAAFSSACAKRLTCSTAPGALSPYPSAPMASANS</sequence>
<accession>A0A381P862</accession>
<organism evidence="1">
    <name type="scientific">marine metagenome</name>
    <dbReference type="NCBI Taxonomy" id="408172"/>
    <lineage>
        <taxon>unclassified sequences</taxon>
        <taxon>metagenomes</taxon>
        <taxon>ecological metagenomes</taxon>
    </lineage>
</organism>
<evidence type="ECO:0000313" key="1">
    <source>
        <dbReference type="EMBL" id="SUZ62439.1"/>
    </source>
</evidence>
<reference evidence="1" key="1">
    <citation type="submission" date="2018-05" db="EMBL/GenBank/DDBJ databases">
        <authorList>
            <person name="Lanie J.A."/>
            <person name="Ng W.-L."/>
            <person name="Kazmierczak K.M."/>
            <person name="Andrzejewski T.M."/>
            <person name="Davidsen T.M."/>
            <person name="Wayne K.J."/>
            <person name="Tettelin H."/>
            <person name="Glass J.I."/>
            <person name="Rusch D."/>
            <person name="Podicherti R."/>
            <person name="Tsui H.-C.T."/>
            <person name="Winkler M.E."/>
        </authorList>
    </citation>
    <scope>NUCLEOTIDE SEQUENCE</scope>
</reference>